<feature type="domain" description="ABC transmembrane type-1" evidence="9">
    <location>
        <begin position="339"/>
        <end position="545"/>
    </location>
</feature>
<proteinExistence type="inferred from homology"/>
<feature type="transmembrane region" description="Helical" evidence="8">
    <location>
        <begin position="248"/>
        <end position="266"/>
    </location>
</feature>
<dbReference type="GO" id="GO:0055085">
    <property type="term" value="P:transmembrane transport"/>
    <property type="evidence" value="ECO:0007669"/>
    <property type="project" value="InterPro"/>
</dbReference>
<feature type="transmembrane region" description="Helical" evidence="8">
    <location>
        <begin position="407"/>
        <end position="432"/>
    </location>
</feature>
<feature type="transmembrane region" description="Helical" evidence="8">
    <location>
        <begin position="340"/>
        <end position="360"/>
    </location>
</feature>
<dbReference type="RefSeq" id="WP_181870323.1">
    <property type="nucleotide sequence ID" value="NZ_QPJL01000012.1"/>
</dbReference>
<keyword evidence="5 8" id="KW-0812">Transmembrane</keyword>
<name>A0A368YU62_9RHOB</name>
<evidence type="ECO:0000256" key="5">
    <source>
        <dbReference type="ARBA" id="ARBA00022692"/>
    </source>
</evidence>
<dbReference type="EMBL" id="QPJL01000012">
    <property type="protein sequence ID" value="RCW82487.1"/>
    <property type="molecule type" value="Genomic_DNA"/>
</dbReference>
<comment type="caution">
    <text evidence="10">The sequence shown here is derived from an EMBL/GenBank/DDBJ whole genome shotgun (WGS) entry which is preliminary data.</text>
</comment>
<comment type="similarity">
    <text evidence="8">Belongs to the binding-protein-dependent transport system permease family.</text>
</comment>
<reference evidence="10 11" key="1">
    <citation type="submission" date="2018-07" db="EMBL/GenBank/DDBJ databases">
        <title>Genomic Encyclopedia of Type Strains, Phase III (KMG-III): the genomes of soil and plant-associated and newly described type strains.</title>
        <authorList>
            <person name="Whitman W."/>
        </authorList>
    </citation>
    <scope>NUCLEOTIDE SEQUENCE [LARGE SCALE GENOMIC DNA]</scope>
    <source>
        <strain evidence="10 11">CECT 8525</strain>
    </source>
</reference>
<keyword evidence="3" id="KW-1003">Cell membrane</keyword>
<dbReference type="PANTHER" id="PTHR43357">
    <property type="entry name" value="INNER MEMBRANE ABC TRANSPORTER PERMEASE PROTEIN YDCV"/>
    <property type="match status" value="1"/>
</dbReference>
<dbReference type="Gene3D" id="1.10.3720.10">
    <property type="entry name" value="MetI-like"/>
    <property type="match status" value="2"/>
</dbReference>
<evidence type="ECO:0000313" key="10">
    <source>
        <dbReference type="EMBL" id="RCW82487.1"/>
    </source>
</evidence>
<evidence type="ECO:0000259" key="9">
    <source>
        <dbReference type="PROSITE" id="PS50928"/>
    </source>
</evidence>
<dbReference type="PANTHER" id="PTHR43357:SF3">
    <property type="entry name" value="FE(3+)-TRANSPORT SYSTEM PERMEASE PROTEIN FBPB 2"/>
    <property type="match status" value="1"/>
</dbReference>
<dbReference type="FunFam" id="1.10.3720.10:FF:000088">
    <property type="entry name" value="Iron(III) ABC transporter, permease protein"/>
    <property type="match status" value="1"/>
</dbReference>
<feature type="transmembrane region" description="Helical" evidence="8">
    <location>
        <begin position="296"/>
        <end position="320"/>
    </location>
</feature>
<accession>A0A368YU62</accession>
<evidence type="ECO:0000256" key="2">
    <source>
        <dbReference type="ARBA" id="ARBA00022448"/>
    </source>
</evidence>
<dbReference type="CDD" id="cd06261">
    <property type="entry name" value="TM_PBP2"/>
    <property type="match status" value="2"/>
</dbReference>
<evidence type="ECO:0000256" key="7">
    <source>
        <dbReference type="ARBA" id="ARBA00023136"/>
    </source>
</evidence>
<feature type="transmembrane region" description="Helical" evidence="8">
    <location>
        <begin position="193"/>
        <end position="215"/>
    </location>
</feature>
<dbReference type="AlphaFoldDB" id="A0A368YU62"/>
<feature type="transmembrane region" description="Helical" evidence="8">
    <location>
        <begin position="527"/>
        <end position="546"/>
    </location>
</feature>
<dbReference type="GO" id="GO:0005886">
    <property type="term" value="C:plasma membrane"/>
    <property type="evidence" value="ECO:0007669"/>
    <property type="project" value="UniProtKB-SubCell"/>
</dbReference>
<dbReference type="Proteomes" id="UP000253345">
    <property type="component" value="Unassembled WGS sequence"/>
</dbReference>
<feature type="transmembrane region" description="Helical" evidence="8">
    <location>
        <begin position="381"/>
        <end position="401"/>
    </location>
</feature>
<keyword evidence="6 8" id="KW-1133">Transmembrane helix</keyword>
<evidence type="ECO:0000256" key="6">
    <source>
        <dbReference type="ARBA" id="ARBA00022989"/>
    </source>
</evidence>
<keyword evidence="4" id="KW-0997">Cell inner membrane</keyword>
<keyword evidence="2 8" id="KW-0813">Transport</keyword>
<keyword evidence="11" id="KW-1185">Reference proteome</keyword>
<sequence length="551" mass="58030">MALARMTQGRMARNGIGWQAAALAVAALVLMPVLALAVFAAQGSPGLWAHLVQNVLPSAASQTVILLAGVGVIVASIGTISAWLVAACDFPGRRIFGWALLLPLAVPTYIVAYAYLDLLHPVGPVQSLLRDILGYDSPRDLRLPDIRSMPGCILLLGLVLYPYVYLPVRALFAMQAGNLMDAARMLGAGPVATFWRVVLPLARPAVAVGTALALMESLNDIGAAEFLGVRTMTVSVYSTWINRSDLPGAAQISLVMLAIVTALILLERRGRKRQRYAAGAQRSQPIKRVRLRGWRAALATLACALPVAFGFAAPAAYLAIEAWERYVFAGLSPRIVAEAGNTAMFAAIATLIAVGLGLVVTGAARLRPGRFTQALARVSTLGYAVPGTILAIGLLPVITLADRQIDAVAQAIWGSGPGLLLLGSGAALIYAYTARFLAIATGGIESGLSRVPPSLDHVARTLGRTPAGVFREVHVPISRPALAAAGLLIFVDCVKELPATLLLRPLNFETLATHLYGEAARGTYEDAAIAALIIVAIGILPVIVLARTIRR</sequence>
<evidence type="ECO:0000313" key="11">
    <source>
        <dbReference type="Proteomes" id="UP000253345"/>
    </source>
</evidence>
<evidence type="ECO:0000256" key="1">
    <source>
        <dbReference type="ARBA" id="ARBA00004429"/>
    </source>
</evidence>
<evidence type="ECO:0000256" key="8">
    <source>
        <dbReference type="RuleBase" id="RU363032"/>
    </source>
</evidence>
<keyword evidence="7 8" id="KW-0472">Membrane</keyword>
<dbReference type="SUPFAM" id="SSF161098">
    <property type="entry name" value="MetI-like"/>
    <property type="match status" value="2"/>
</dbReference>
<feature type="transmembrane region" description="Helical" evidence="8">
    <location>
        <begin position="64"/>
        <end position="88"/>
    </location>
</feature>
<gene>
    <name evidence="10" type="ORF">DFP89_11284</name>
</gene>
<dbReference type="PROSITE" id="PS50928">
    <property type="entry name" value="ABC_TM1"/>
    <property type="match status" value="2"/>
</dbReference>
<feature type="transmembrane region" description="Helical" evidence="8">
    <location>
        <begin position="148"/>
        <end position="172"/>
    </location>
</feature>
<feature type="domain" description="ABC transmembrane type-1" evidence="9">
    <location>
        <begin position="60"/>
        <end position="267"/>
    </location>
</feature>
<dbReference type="InterPro" id="IPR000515">
    <property type="entry name" value="MetI-like"/>
</dbReference>
<evidence type="ECO:0000256" key="4">
    <source>
        <dbReference type="ARBA" id="ARBA00022519"/>
    </source>
</evidence>
<protein>
    <submittedName>
        <fullName evidence="10">Iron(III) transport system permease protein</fullName>
    </submittedName>
</protein>
<organism evidence="10 11">
    <name type="scientific">Paracoccus lutimaris</name>
    <dbReference type="NCBI Taxonomy" id="1490030"/>
    <lineage>
        <taxon>Bacteria</taxon>
        <taxon>Pseudomonadati</taxon>
        <taxon>Pseudomonadota</taxon>
        <taxon>Alphaproteobacteria</taxon>
        <taxon>Rhodobacterales</taxon>
        <taxon>Paracoccaceae</taxon>
        <taxon>Paracoccus</taxon>
    </lineage>
</organism>
<evidence type="ECO:0000256" key="3">
    <source>
        <dbReference type="ARBA" id="ARBA00022475"/>
    </source>
</evidence>
<comment type="subcellular location">
    <subcellularLocation>
        <location evidence="1">Cell inner membrane</location>
        <topology evidence="1">Multi-pass membrane protein</topology>
    </subcellularLocation>
    <subcellularLocation>
        <location evidence="8">Cell membrane</location>
        <topology evidence="8">Multi-pass membrane protein</topology>
    </subcellularLocation>
</comment>
<feature type="transmembrane region" description="Helical" evidence="8">
    <location>
        <begin position="95"/>
        <end position="116"/>
    </location>
</feature>
<dbReference type="InterPro" id="IPR035906">
    <property type="entry name" value="MetI-like_sf"/>
</dbReference>
<dbReference type="Pfam" id="PF00528">
    <property type="entry name" value="BPD_transp_1"/>
    <property type="match status" value="2"/>
</dbReference>